<organism evidence="4 5">
    <name type="scientific">Frankliniella occidentalis</name>
    <name type="common">Western flower thrips</name>
    <name type="synonym">Euthrips occidentalis</name>
    <dbReference type="NCBI Taxonomy" id="133901"/>
    <lineage>
        <taxon>Eukaryota</taxon>
        <taxon>Metazoa</taxon>
        <taxon>Ecdysozoa</taxon>
        <taxon>Arthropoda</taxon>
        <taxon>Hexapoda</taxon>
        <taxon>Insecta</taxon>
        <taxon>Pterygota</taxon>
        <taxon>Neoptera</taxon>
        <taxon>Paraneoptera</taxon>
        <taxon>Thysanoptera</taxon>
        <taxon>Terebrantia</taxon>
        <taxon>Thripoidea</taxon>
        <taxon>Thripidae</taxon>
        <taxon>Frankliniella</taxon>
    </lineage>
</organism>
<dbReference type="SMART" id="SM00034">
    <property type="entry name" value="CLECT"/>
    <property type="match status" value="1"/>
</dbReference>
<feature type="compositionally biased region" description="Low complexity" evidence="1">
    <location>
        <begin position="458"/>
        <end position="469"/>
    </location>
</feature>
<evidence type="ECO:0000259" key="3">
    <source>
        <dbReference type="PROSITE" id="PS50041"/>
    </source>
</evidence>
<name>A0A9C6X294_FRAOC</name>
<dbReference type="InterPro" id="IPR016187">
    <property type="entry name" value="CTDL_fold"/>
</dbReference>
<dbReference type="InterPro" id="IPR001304">
    <property type="entry name" value="C-type_lectin-like"/>
</dbReference>
<dbReference type="OrthoDB" id="5858677at2759"/>
<feature type="compositionally biased region" description="Low complexity" evidence="1">
    <location>
        <begin position="296"/>
        <end position="306"/>
    </location>
</feature>
<keyword evidence="2" id="KW-0732">Signal</keyword>
<feature type="compositionally biased region" description="Basic and acidic residues" evidence="1">
    <location>
        <begin position="630"/>
        <end position="641"/>
    </location>
</feature>
<gene>
    <name evidence="5" type="primary">LOC113213840</name>
</gene>
<evidence type="ECO:0000256" key="2">
    <source>
        <dbReference type="SAM" id="SignalP"/>
    </source>
</evidence>
<feature type="signal peptide" evidence="2">
    <location>
        <begin position="1"/>
        <end position="21"/>
    </location>
</feature>
<dbReference type="Gene3D" id="3.10.100.10">
    <property type="entry name" value="Mannose-Binding Protein A, subunit A"/>
    <property type="match status" value="1"/>
</dbReference>
<evidence type="ECO:0000313" key="5">
    <source>
        <dbReference type="RefSeq" id="XP_052127848.1"/>
    </source>
</evidence>
<dbReference type="PANTHER" id="PTHR45784">
    <property type="entry name" value="C-TYPE LECTIN DOMAIN FAMILY 20 MEMBER A-RELATED"/>
    <property type="match status" value="1"/>
</dbReference>
<feature type="compositionally biased region" description="Low complexity" evidence="1">
    <location>
        <begin position="320"/>
        <end position="357"/>
    </location>
</feature>
<feature type="compositionally biased region" description="Low complexity" evidence="1">
    <location>
        <begin position="269"/>
        <end position="284"/>
    </location>
</feature>
<dbReference type="GeneID" id="113213840"/>
<reference evidence="5" key="1">
    <citation type="submission" date="2025-08" db="UniProtKB">
        <authorList>
            <consortium name="RefSeq"/>
        </authorList>
    </citation>
    <scope>IDENTIFICATION</scope>
    <source>
        <tissue evidence="5">Whole organism</tissue>
    </source>
</reference>
<dbReference type="Pfam" id="PF00059">
    <property type="entry name" value="Lectin_C"/>
    <property type="match status" value="1"/>
</dbReference>
<feature type="compositionally biased region" description="Low complexity" evidence="1">
    <location>
        <begin position="574"/>
        <end position="613"/>
    </location>
</feature>
<feature type="compositionally biased region" description="Polar residues" evidence="1">
    <location>
        <begin position="310"/>
        <end position="319"/>
    </location>
</feature>
<keyword evidence="4" id="KW-1185">Reference proteome</keyword>
<dbReference type="PANTHER" id="PTHR45784:SF5">
    <property type="entry name" value="C-TYPE LECTIN DOMAIN FAMILY 20 MEMBER A-RELATED"/>
    <property type="match status" value="1"/>
</dbReference>
<dbReference type="RefSeq" id="XP_052127848.1">
    <property type="nucleotide sequence ID" value="XM_052271888.1"/>
</dbReference>
<feature type="compositionally biased region" description="Low complexity" evidence="1">
    <location>
        <begin position="387"/>
        <end position="408"/>
    </location>
</feature>
<feature type="compositionally biased region" description="Low complexity" evidence="1">
    <location>
        <begin position="711"/>
        <end position="785"/>
    </location>
</feature>
<dbReference type="InterPro" id="IPR016186">
    <property type="entry name" value="C-type_lectin-like/link_sf"/>
</dbReference>
<evidence type="ECO:0000313" key="4">
    <source>
        <dbReference type="Proteomes" id="UP000504606"/>
    </source>
</evidence>
<sequence>MAVGAALVAVLAVIAAVESRAVNISNTWVLPEDGFPVFYRYFRDRINWFEADAVCQFHHANLVTVDTGAQFDAARAFLKELDVLSPVWLGLKRGRDQPHFLWTSEQPLSSTGYWSEPLPGSSLGSSEELCAAADPAADFRWHGLSCGGLEVASFICELPVPDWAAARDGCMVENLPSLTAAFLPEEAAVELTSDCGLGGTRRVVCKGNTTREALYAQLNCHNMMNEDATLGPSSGSGSGMPPGSGQDAEQAEPADQSEQPEPEADDGYTSTSTGASTETSANTTPADQSSTRQRRATTSASSTAREATTDVSVDTSVPASSTEGPSEPPTSLETVSASPAVAATSSGAAAPSQAGTPRPDGSSTPGPRADTLIVARKDDQKDDRKASPAPEVAPAAASTATPQAPAWTPEDKPIIVPIVAKKGPSFPKKVAAANAKPFRPEKIPLKLRAPTASPARVADTPAPARHAAASLRPVAEVEDPVDKATSTGGVVPEEDEEDKQASQLAPAVDLVKVPAAVNTDSDNKLDESEFTHHMAGDAADDLDDALMIRELSSARTPLIKSVPLVDVPLDEPRTAPATAQPAPATRAATSAPASSSSAPVSSVPASSAPASAAKLSKESPIFLSLPAGGRVERRPPVKKDGLPAAIAGAAVTTTSTTTTTTTTPAPPSSAATPTTTADPSATTVSQIRLRESMAGPGGKARTLTTAPPAPESGAPAAATITTTTTTTTTTTASPTTTSSTAAPTAASVTATTAAAHNSSTAAVHHAAYHPTSTAAPASTARPEPANGANGEAPKERRRQHLPAPLLSMNMKPESEDGEEGLESEPQSPPRPNRSRSLVSHQHHNFYPYFLNRVLGR</sequence>
<feature type="region of interest" description="Disordered" evidence="1">
    <location>
        <begin position="226"/>
        <end position="411"/>
    </location>
</feature>
<dbReference type="KEGG" id="foc:113213840"/>
<feature type="region of interest" description="Disordered" evidence="1">
    <location>
        <begin position="442"/>
        <end position="507"/>
    </location>
</feature>
<evidence type="ECO:0000256" key="1">
    <source>
        <dbReference type="SAM" id="MobiDB-lite"/>
    </source>
</evidence>
<dbReference type="CDD" id="cd00037">
    <property type="entry name" value="CLECT"/>
    <property type="match status" value="1"/>
</dbReference>
<proteinExistence type="predicted"/>
<dbReference type="SUPFAM" id="SSF56436">
    <property type="entry name" value="C-type lectin-like"/>
    <property type="match status" value="1"/>
</dbReference>
<dbReference type="AlphaFoldDB" id="A0A9C6X294"/>
<feature type="chain" id="PRO_5038867896" evidence="2">
    <location>
        <begin position="22"/>
        <end position="856"/>
    </location>
</feature>
<feature type="compositionally biased region" description="Low complexity" evidence="1">
    <location>
        <begin position="643"/>
        <end position="683"/>
    </location>
</feature>
<dbReference type="Proteomes" id="UP000504606">
    <property type="component" value="Unplaced"/>
</dbReference>
<accession>A0A9C6X294</accession>
<protein>
    <submittedName>
        <fullName evidence="5">Mucin-19-like</fullName>
    </submittedName>
</protein>
<feature type="compositionally biased region" description="Basic and acidic residues" evidence="1">
    <location>
        <begin position="375"/>
        <end position="386"/>
    </location>
</feature>
<feature type="domain" description="C-type lectin" evidence="3">
    <location>
        <begin position="39"/>
        <end position="146"/>
    </location>
</feature>
<feature type="region of interest" description="Disordered" evidence="1">
    <location>
        <begin position="569"/>
        <end position="842"/>
    </location>
</feature>
<dbReference type="PROSITE" id="PS50041">
    <property type="entry name" value="C_TYPE_LECTIN_2"/>
    <property type="match status" value="1"/>
</dbReference>